<comment type="caution">
    <text evidence="1">The sequence shown here is derived from an EMBL/GenBank/DDBJ whole genome shotgun (WGS) entry which is preliminary data.</text>
</comment>
<dbReference type="EMBL" id="JADOUF010000001">
    <property type="protein sequence ID" value="MBG6137529.1"/>
    <property type="molecule type" value="Genomic_DNA"/>
</dbReference>
<reference evidence="1" key="1">
    <citation type="submission" date="2020-11" db="EMBL/GenBank/DDBJ databases">
        <title>Sequencing the genomes of 1000 actinobacteria strains.</title>
        <authorList>
            <person name="Klenk H.-P."/>
        </authorList>
    </citation>
    <scope>NUCLEOTIDE SEQUENCE</scope>
    <source>
        <strain evidence="1">DSM 45356</strain>
    </source>
</reference>
<gene>
    <name evidence="1" type="ORF">IW245_003723</name>
</gene>
<dbReference type="RefSeq" id="WP_197004384.1">
    <property type="nucleotide sequence ID" value="NZ_BONS01000020.1"/>
</dbReference>
<evidence type="ECO:0000313" key="2">
    <source>
        <dbReference type="Proteomes" id="UP000622552"/>
    </source>
</evidence>
<dbReference type="Proteomes" id="UP000622552">
    <property type="component" value="Unassembled WGS sequence"/>
</dbReference>
<sequence length="397" mass="43760">MAFGTKPLNQLLGNSAFLSFSADIYRGRAMIYMNVPVRGEITGTIEANSRLGGRITIPNPDTVTPPSALAKTLAIGTEFYLYVDVNNGTDDHIRYPLGVFHPMSVGYSQPTASFDIELADRWDWFRIFDLPFFNNWAGGYFYFQQDQFTFADMLSRAMLRVLPGVLSGTLDIDSSNIQVNNSTLRVRPGTDITRRASSVVAILDLSHSNFADLVMSTSDLAAFYDREGYPTLDKSIYARIKDGTHDWELNPEDARVEGYSFKAEGFYNQVSVSYPHPTLGSTYTQAADVDPNSPTYLFGPAGYRTKLLGHLPVATQAEAEALIANVLKIVVSTDAQMTVTIPACWAIDPGDVIRVINPTNGRAANFLVAQITYPLGPGVTNLTLVKCSDFDQQPWEV</sequence>
<keyword evidence="2" id="KW-1185">Reference proteome</keyword>
<protein>
    <submittedName>
        <fullName evidence="1">Uncharacterized protein</fullName>
    </submittedName>
</protein>
<accession>A0A8J7GEZ1</accession>
<proteinExistence type="predicted"/>
<organism evidence="1 2">
    <name type="scientific">Longispora fulva</name>
    <dbReference type="NCBI Taxonomy" id="619741"/>
    <lineage>
        <taxon>Bacteria</taxon>
        <taxon>Bacillati</taxon>
        <taxon>Actinomycetota</taxon>
        <taxon>Actinomycetes</taxon>
        <taxon>Micromonosporales</taxon>
        <taxon>Micromonosporaceae</taxon>
        <taxon>Longispora</taxon>
    </lineage>
</organism>
<dbReference type="AlphaFoldDB" id="A0A8J7GEZ1"/>
<evidence type="ECO:0000313" key="1">
    <source>
        <dbReference type="EMBL" id="MBG6137529.1"/>
    </source>
</evidence>
<name>A0A8J7GEZ1_9ACTN</name>